<evidence type="ECO:0008006" key="3">
    <source>
        <dbReference type="Google" id="ProtNLM"/>
    </source>
</evidence>
<protein>
    <recommendedName>
        <fullName evidence="3">CdiI immunity protein domain-containing protein</fullName>
    </recommendedName>
</protein>
<sequence length="98" mass="11249">MSFDVQAGLDWHNYTSNMHRFFRDFDAYPPDWDGMDRYEVAERIDAALTMIESNDLGALKAEYDAPNGWGSVETAIGFLRSVRDSCRQVVPKRVRVLS</sequence>
<dbReference type="Proteomes" id="UP000832097">
    <property type="component" value="Chromosome"/>
</dbReference>
<dbReference type="EMBL" id="CP094528">
    <property type="protein sequence ID" value="UOE45498.1"/>
    <property type="molecule type" value="Genomic_DNA"/>
</dbReference>
<keyword evidence="2" id="KW-1185">Reference proteome</keyword>
<accession>A0ABY4C296</accession>
<evidence type="ECO:0000313" key="2">
    <source>
        <dbReference type="Proteomes" id="UP000832097"/>
    </source>
</evidence>
<evidence type="ECO:0000313" key="1">
    <source>
        <dbReference type="EMBL" id="UOE45498.1"/>
    </source>
</evidence>
<reference evidence="1 2" key="1">
    <citation type="submission" date="2022-03" db="EMBL/GenBank/DDBJ databases">
        <title>Mucilaginibacter sp. isolated from the gut of Protaetia brevitarsis seulensis larvae.</title>
        <authorList>
            <person name="Won M."/>
            <person name="Kim S.-J."/>
            <person name="Kwon S.-W."/>
        </authorList>
    </citation>
    <scope>NUCLEOTIDE SEQUENCE [LARGE SCALE GENOMIC DNA]</scope>
    <source>
        <strain evidence="1 2">CFWR-12</strain>
    </source>
</reference>
<organism evidence="1 2">
    <name type="scientific">Agromyces larvae</name>
    <dbReference type="NCBI Taxonomy" id="2929802"/>
    <lineage>
        <taxon>Bacteria</taxon>
        <taxon>Bacillati</taxon>
        <taxon>Actinomycetota</taxon>
        <taxon>Actinomycetes</taxon>
        <taxon>Micrococcales</taxon>
        <taxon>Microbacteriaceae</taxon>
        <taxon>Agromyces</taxon>
    </lineage>
</organism>
<proteinExistence type="predicted"/>
<dbReference type="RefSeq" id="WP_243558097.1">
    <property type="nucleotide sequence ID" value="NZ_CP094528.1"/>
</dbReference>
<name>A0ABY4C296_9MICO</name>
<gene>
    <name evidence="1" type="ORF">MTO99_07000</name>
</gene>